<dbReference type="EMBL" id="JXRR01000022">
    <property type="protein sequence ID" value="KIL43256.1"/>
    <property type="molecule type" value="Genomic_DNA"/>
</dbReference>
<organism evidence="1 2">
    <name type="scientific">Jeotgalibacillus campisalis</name>
    <dbReference type="NCBI Taxonomy" id="220754"/>
    <lineage>
        <taxon>Bacteria</taxon>
        <taxon>Bacillati</taxon>
        <taxon>Bacillota</taxon>
        <taxon>Bacilli</taxon>
        <taxon>Bacillales</taxon>
        <taxon>Caryophanaceae</taxon>
        <taxon>Jeotgalibacillus</taxon>
    </lineage>
</organism>
<dbReference type="Proteomes" id="UP000031972">
    <property type="component" value="Unassembled WGS sequence"/>
</dbReference>
<sequence>MEHEVVRMKREEIKRGITYHRKCITAKKSRLPMLNMSGFSPSIFKKNKGPVCCGCY</sequence>
<keyword evidence="2" id="KW-1185">Reference proteome</keyword>
<proteinExistence type="predicted"/>
<reference evidence="1 2" key="1">
    <citation type="submission" date="2015-01" db="EMBL/GenBank/DDBJ databases">
        <title>Jeotgalibacillus campisalis genome sequencing.</title>
        <authorList>
            <person name="Goh K.M."/>
            <person name="Chan K.-G."/>
            <person name="Yaakop A.S."/>
            <person name="Ee R."/>
            <person name="Gan H.M."/>
            <person name="Chan C.S."/>
        </authorList>
    </citation>
    <scope>NUCLEOTIDE SEQUENCE [LARGE SCALE GENOMIC DNA]</scope>
    <source>
        <strain evidence="1 2">SF-57</strain>
    </source>
</reference>
<evidence type="ECO:0000313" key="1">
    <source>
        <dbReference type="EMBL" id="KIL43256.1"/>
    </source>
</evidence>
<dbReference type="PATRIC" id="fig|220754.4.peg.3669"/>
<accession>A0A0C2VFE0</accession>
<protein>
    <submittedName>
        <fullName evidence="1">Uncharacterized protein</fullName>
    </submittedName>
</protein>
<dbReference type="AlphaFoldDB" id="A0A0C2VFE0"/>
<evidence type="ECO:0000313" key="2">
    <source>
        <dbReference type="Proteomes" id="UP000031972"/>
    </source>
</evidence>
<comment type="caution">
    <text evidence="1">The sequence shown here is derived from an EMBL/GenBank/DDBJ whole genome shotgun (WGS) entry which is preliminary data.</text>
</comment>
<name>A0A0C2VFE0_9BACL</name>
<gene>
    <name evidence="1" type="ORF">KR50_36590</name>
</gene>